<gene>
    <name evidence="1" type="ORF">APZ42_026309</name>
</gene>
<evidence type="ECO:0000313" key="1">
    <source>
        <dbReference type="EMBL" id="KZS09464.1"/>
    </source>
</evidence>
<reference evidence="1 2" key="1">
    <citation type="submission" date="2016-03" db="EMBL/GenBank/DDBJ databases">
        <title>EvidentialGene: Evidence-directed Construction of Genes on Genomes.</title>
        <authorList>
            <person name="Gilbert D.G."/>
            <person name="Choi J.-H."/>
            <person name="Mockaitis K."/>
            <person name="Colbourne J."/>
            <person name="Pfrender M."/>
        </authorList>
    </citation>
    <scope>NUCLEOTIDE SEQUENCE [LARGE SCALE GENOMIC DNA]</scope>
    <source>
        <strain evidence="1 2">Xinb3</strain>
        <tissue evidence="1">Complete organism</tissue>
    </source>
</reference>
<name>A0A162DBB6_9CRUS</name>
<accession>A0A162DBB6</accession>
<dbReference type="Proteomes" id="UP000076858">
    <property type="component" value="Unassembled WGS sequence"/>
</dbReference>
<sequence length="130" mass="14510">MTFHADPQTPLVCCMSVSLCPSAVCLPPKCIVTGMHARHLATHSAMSTYFSFESFFLSHTRSKTIPSLSPFFLPFTRNDPLALSKCKSLSSIYYKVMSPLFRHGRIQIRTIQASLPSRLASQRAFWGSPP</sequence>
<dbReference type="EMBL" id="LRGB01002066">
    <property type="protein sequence ID" value="KZS09464.1"/>
    <property type="molecule type" value="Genomic_DNA"/>
</dbReference>
<evidence type="ECO:0000313" key="2">
    <source>
        <dbReference type="Proteomes" id="UP000076858"/>
    </source>
</evidence>
<protein>
    <submittedName>
        <fullName evidence="1">Uncharacterized protein</fullName>
    </submittedName>
</protein>
<keyword evidence="2" id="KW-1185">Reference proteome</keyword>
<proteinExistence type="predicted"/>
<organism evidence="1 2">
    <name type="scientific">Daphnia magna</name>
    <dbReference type="NCBI Taxonomy" id="35525"/>
    <lineage>
        <taxon>Eukaryota</taxon>
        <taxon>Metazoa</taxon>
        <taxon>Ecdysozoa</taxon>
        <taxon>Arthropoda</taxon>
        <taxon>Crustacea</taxon>
        <taxon>Branchiopoda</taxon>
        <taxon>Diplostraca</taxon>
        <taxon>Cladocera</taxon>
        <taxon>Anomopoda</taxon>
        <taxon>Daphniidae</taxon>
        <taxon>Daphnia</taxon>
    </lineage>
</organism>
<comment type="caution">
    <text evidence="1">The sequence shown here is derived from an EMBL/GenBank/DDBJ whole genome shotgun (WGS) entry which is preliminary data.</text>
</comment>
<dbReference type="AlphaFoldDB" id="A0A162DBB6"/>